<dbReference type="InterPro" id="IPR036873">
    <property type="entry name" value="Rhodanese-like_dom_sf"/>
</dbReference>
<name>A0A317E077_9PROT</name>
<protein>
    <submittedName>
        <fullName evidence="2">Sulfurtransferase</fullName>
    </submittedName>
</protein>
<feature type="domain" description="Rhodanese" evidence="1">
    <location>
        <begin position="19"/>
        <end position="129"/>
    </location>
</feature>
<keyword evidence="2" id="KW-0808">Transferase</keyword>
<dbReference type="Proteomes" id="UP000246077">
    <property type="component" value="Unassembled WGS sequence"/>
</dbReference>
<dbReference type="AlphaFoldDB" id="A0A317E077"/>
<proteinExistence type="predicted"/>
<dbReference type="Gene3D" id="3.40.250.10">
    <property type="entry name" value="Rhodanese-like domain"/>
    <property type="match status" value="1"/>
</dbReference>
<sequence>MADYAGDIAPGDAWRILAQDSGAVLVDVRSEAEWNFVGLPDLSAVGRKPLLVAWAHFPGMVANKNFVADVKAALAQGGYRPGAPVLFLCRSGVRSKAAAQAVSAVGIAPAYNITGGFEGDLDTGRQRGKVGGWKVAGLPWQQG</sequence>
<dbReference type="OrthoDB" id="9815890at2"/>
<dbReference type="Pfam" id="PF00581">
    <property type="entry name" value="Rhodanese"/>
    <property type="match status" value="1"/>
</dbReference>
<evidence type="ECO:0000313" key="2">
    <source>
        <dbReference type="EMBL" id="PWR20477.1"/>
    </source>
</evidence>
<evidence type="ECO:0000313" key="3">
    <source>
        <dbReference type="Proteomes" id="UP000246077"/>
    </source>
</evidence>
<comment type="caution">
    <text evidence="2">The sequence shown here is derived from an EMBL/GenBank/DDBJ whole genome shotgun (WGS) entry which is preliminary data.</text>
</comment>
<dbReference type="EMBL" id="QGLF01000003">
    <property type="protein sequence ID" value="PWR20477.1"/>
    <property type="molecule type" value="Genomic_DNA"/>
</dbReference>
<dbReference type="SMART" id="SM00450">
    <property type="entry name" value="RHOD"/>
    <property type="match status" value="1"/>
</dbReference>
<organism evidence="2 3">
    <name type="scientific">Zavarzinia compransoris</name>
    <dbReference type="NCBI Taxonomy" id="1264899"/>
    <lineage>
        <taxon>Bacteria</taxon>
        <taxon>Pseudomonadati</taxon>
        <taxon>Pseudomonadota</taxon>
        <taxon>Alphaproteobacteria</taxon>
        <taxon>Rhodospirillales</taxon>
        <taxon>Zavarziniaceae</taxon>
        <taxon>Zavarzinia</taxon>
    </lineage>
</organism>
<gene>
    <name evidence="2" type="ORF">DKG75_10735</name>
</gene>
<reference evidence="3" key="1">
    <citation type="submission" date="2018-05" db="EMBL/GenBank/DDBJ databases">
        <title>Zavarzinia sp. HR-AS.</title>
        <authorList>
            <person name="Lee Y."/>
            <person name="Jeon C.O."/>
        </authorList>
    </citation>
    <scope>NUCLEOTIDE SEQUENCE [LARGE SCALE GENOMIC DNA]</scope>
    <source>
        <strain evidence="3">DSM 1231</strain>
    </source>
</reference>
<dbReference type="SUPFAM" id="SSF52821">
    <property type="entry name" value="Rhodanese/Cell cycle control phosphatase"/>
    <property type="match status" value="1"/>
</dbReference>
<keyword evidence="3" id="KW-1185">Reference proteome</keyword>
<accession>A0A317E077</accession>
<dbReference type="GO" id="GO:0016740">
    <property type="term" value="F:transferase activity"/>
    <property type="evidence" value="ECO:0007669"/>
    <property type="project" value="UniProtKB-KW"/>
</dbReference>
<dbReference type="InterPro" id="IPR001763">
    <property type="entry name" value="Rhodanese-like_dom"/>
</dbReference>
<dbReference type="RefSeq" id="WP_109921121.1">
    <property type="nucleotide sequence ID" value="NZ_QGLF01000003.1"/>
</dbReference>
<dbReference type="PROSITE" id="PS50206">
    <property type="entry name" value="RHODANESE_3"/>
    <property type="match status" value="1"/>
</dbReference>
<evidence type="ECO:0000259" key="1">
    <source>
        <dbReference type="PROSITE" id="PS50206"/>
    </source>
</evidence>